<dbReference type="SUPFAM" id="SSF56349">
    <property type="entry name" value="DNA breaking-rejoining enzymes"/>
    <property type="match status" value="1"/>
</dbReference>
<geneLocation type="plasmid" evidence="13">
    <name>pKK2 DNA</name>
</geneLocation>
<keyword evidence="7" id="KW-0233">DNA recombination</keyword>
<sequence length="414" mass="48797">MEILYKVVFVRISIKIVFNVKLDKLRQNSTLIIENQCTVLKFEVKKLSNREKQVYKARVERHKEKMPWYIIEYIEEKTNLSPATLYGYLIEYEMFLHWLISSRLVFVNGEVVTVTKLHEVPIETLEHLPLKQVKRFKSYLERQGNKTKAIIRTFSALKSLFNYLTKNTEDDNGECYFYRNVMAKMEIHKEKIDASARAKEISEVIFHNNDDIKFMRFLSNEYEQMLKENAPGKLRFFKRDRERDIAILSLILGTGLRVSETASLTISSINFRTRYIKVVRKGDKKSSILATQTALDDVQEYLKVRAARYKCPDAEDILFVTNYKGSYAQISVNAIQKLTEKYTRAFDEKKSPHKLRHTYATNHYNENKDLVLLANQMGHNSMETTSLYTNIDDTKRRAAIERLEQRQFEDTKEK</sequence>
<dbReference type="PROSITE" id="PS51898">
    <property type="entry name" value="TYR_RECOMBINASE"/>
    <property type="match status" value="1"/>
</dbReference>
<gene>
    <name evidence="12" type="ORF">KNN_06818</name>
</gene>
<dbReference type="Gene3D" id="1.10.150.130">
    <property type="match status" value="1"/>
</dbReference>
<dbReference type="Pfam" id="PF00589">
    <property type="entry name" value="Phage_integrase"/>
    <property type="match status" value="1"/>
</dbReference>
<protein>
    <submittedName>
        <fullName evidence="12">Tyrosine recombinase XerC</fullName>
    </submittedName>
</protein>
<dbReference type="PANTHER" id="PTHR30349">
    <property type="entry name" value="PHAGE INTEGRASE-RELATED"/>
    <property type="match status" value="1"/>
</dbReference>
<dbReference type="GO" id="GO:0005737">
    <property type="term" value="C:cytoplasm"/>
    <property type="evidence" value="ECO:0007669"/>
    <property type="project" value="UniProtKB-SubCell"/>
</dbReference>
<feature type="domain" description="Core-binding (CB)" evidence="11">
    <location>
        <begin position="64"/>
        <end position="165"/>
    </location>
</feature>
<dbReference type="PANTHER" id="PTHR30349:SF77">
    <property type="entry name" value="TYROSINE RECOMBINASE XERC"/>
    <property type="match status" value="1"/>
</dbReference>
<evidence type="ECO:0000256" key="4">
    <source>
        <dbReference type="ARBA" id="ARBA00022829"/>
    </source>
</evidence>
<evidence type="ECO:0000256" key="8">
    <source>
        <dbReference type="ARBA" id="ARBA00023306"/>
    </source>
</evidence>
<dbReference type="InterPro" id="IPR002104">
    <property type="entry name" value="Integrase_catalytic"/>
</dbReference>
<dbReference type="Proteomes" id="UP000055316">
    <property type="component" value="Plasmid pKK2"/>
</dbReference>
<dbReference type="EMBL" id="AP014866">
    <property type="protein sequence ID" value="BAR87551.1"/>
    <property type="molecule type" value="Genomic_DNA"/>
</dbReference>
<dbReference type="InterPro" id="IPR013762">
    <property type="entry name" value="Integrase-like_cat_sf"/>
</dbReference>
<dbReference type="NCBIfam" id="NF003462">
    <property type="entry name" value="PRK05084.1"/>
    <property type="match status" value="1"/>
</dbReference>
<keyword evidence="6 9" id="KW-0238">DNA-binding</keyword>
<dbReference type="GO" id="GO:0015074">
    <property type="term" value="P:DNA integration"/>
    <property type="evidence" value="ECO:0007669"/>
    <property type="project" value="UniProtKB-KW"/>
</dbReference>
<accession>A0A9W4EXJ4</accession>
<evidence type="ECO:0000313" key="12">
    <source>
        <dbReference type="EMBL" id="BAR87551.1"/>
    </source>
</evidence>
<evidence type="ECO:0000256" key="6">
    <source>
        <dbReference type="ARBA" id="ARBA00023125"/>
    </source>
</evidence>
<keyword evidence="4" id="KW-0159">Chromosome partition</keyword>
<evidence type="ECO:0000256" key="9">
    <source>
        <dbReference type="PROSITE-ProRule" id="PRU01248"/>
    </source>
</evidence>
<dbReference type="GO" id="GO:0051301">
    <property type="term" value="P:cell division"/>
    <property type="evidence" value="ECO:0007669"/>
    <property type="project" value="UniProtKB-KW"/>
</dbReference>
<keyword evidence="8" id="KW-0131">Cell cycle</keyword>
<comment type="subcellular location">
    <subcellularLocation>
        <location evidence="1">Cytoplasm</location>
    </subcellularLocation>
</comment>
<name>A0A9W4EXJ4_BACTO</name>
<reference evidence="12 13" key="1">
    <citation type="submission" date="2015-05" db="EMBL/GenBank/DDBJ databases">
        <title>Whole genome sequence of Bacillus thuringiensis serovar tolworthi Pasteur Institute Standard strain.</title>
        <authorList>
            <person name="Kanda K."/>
            <person name="Nakashima K."/>
            <person name="Nagano Y."/>
        </authorList>
    </citation>
    <scope>NUCLEOTIDE SEQUENCE [LARGE SCALE GENOMIC DNA]</scope>
    <source>
        <strain evidence="12 13">Pasteur Institute Standard strain</strain>
        <plasmid evidence="13">pKK2 DNA</plasmid>
    </source>
</reference>
<evidence type="ECO:0000256" key="5">
    <source>
        <dbReference type="ARBA" id="ARBA00022908"/>
    </source>
</evidence>
<keyword evidence="5" id="KW-0229">DNA integration</keyword>
<dbReference type="AlphaFoldDB" id="A0A9W4EXJ4"/>
<evidence type="ECO:0000259" key="10">
    <source>
        <dbReference type="PROSITE" id="PS51898"/>
    </source>
</evidence>
<feature type="domain" description="Tyr recombinase" evidence="10">
    <location>
        <begin position="213"/>
        <end position="402"/>
    </location>
</feature>
<evidence type="ECO:0000256" key="3">
    <source>
        <dbReference type="ARBA" id="ARBA00022618"/>
    </source>
</evidence>
<evidence type="ECO:0000256" key="2">
    <source>
        <dbReference type="ARBA" id="ARBA00022490"/>
    </source>
</evidence>
<dbReference type="InterPro" id="IPR050090">
    <property type="entry name" value="Tyrosine_recombinase_XerCD"/>
</dbReference>
<dbReference type="InterPro" id="IPR011010">
    <property type="entry name" value="DNA_brk_join_enz"/>
</dbReference>
<dbReference type="GO" id="GO:0003677">
    <property type="term" value="F:DNA binding"/>
    <property type="evidence" value="ECO:0007669"/>
    <property type="project" value="UniProtKB-UniRule"/>
</dbReference>
<dbReference type="Gene3D" id="1.10.443.10">
    <property type="entry name" value="Intergrase catalytic core"/>
    <property type="match status" value="1"/>
</dbReference>
<evidence type="ECO:0000256" key="1">
    <source>
        <dbReference type="ARBA" id="ARBA00004496"/>
    </source>
</evidence>
<evidence type="ECO:0000259" key="11">
    <source>
        <dbReference type="PROSITE" id="PS51900"/>
    </source>
</evidence>
<dbReference type="InterPro" id="IPR010998">
    <property type="entry name" value="Integrase_recombinase_N"/>
</dbReference>
<dbReference type="GO" id="GO:0007059">
    <property type="term" value="P:chromosome segregation"/>
    <property type="evidence" value="ECO:0007669"/>
    <property type="project" value="UniProtKB-KW"/>
</dbReference>
<dbReference type="InterPro" id="IPR044068">
    <property type="entry name" value="CB"/>
</dbReference>
<keyword evidence="2" id="KW-0963">Cytoplasm</keyword>
<evidence type="ECO:0000313" key="13">
    <source>
        <dbReference type="Proteomes" id="UP000055316"/>
    </source>
</evidence>
<dbReference type="GO" id="GO:0006310">
    <property type="term" value="P:DNA recombination"/>
    <property type="evidence" value="ECO:0007669"/>
    <property type="project" value="UniProtKB-KW"/>
</dbReference>
<proteinExistence type="predicted"/>
<evidence type="ECO:0000256" key="7">
    <source>
        <dbReference type="ARBA" id="ARBA00023172"/>
    </source>
</evidence>
<keyword evidence="3" id="KW-0132">Cell division</keyword>
<keyword evidence="12" id="KW-0614">Plasmid</keyword>
<organism evidence="12 13">
    <name type="scientific">Bacillus thuringiensis subsp. tolworthi</name>
    <dbReference type="NCBI Taxonomy" id="1442"/>
    <lineage>
        <taxon>Bacteria</taxon>
        <taxon>Bacillati</taxon>
        <taxon>Bacillota</taxon>
        <taxon>Bacilli</taxon>
        <taxon>Bacillales</taxon>
        <taxon>Bacillaceae</taxon>
        <taxon>Bacillus</taxon>
        <taxon>Bacillus cereus group</taxon>
    </lineage>
</organism>
<dbReference type="PROSITE" id="PS51900">
    <property type="entry name" value="CB"/>
    <property type="match status" value="1"/>
</dbReference>
<dbReference type="CDD" id="cd00397">
    <property type="entry name" value="DNA_BRE_C"/>
    <property type="match status" value="1"/>
</dbReference>